<sequence length="87" mass="9248">MTLRPQESPGGALDPAADSPDDVPPPVEPYPGVDEPSTDDDEPAHPTLAMRACDEDEEEYPAFADGPRWTPPAAFLAKHNLGGIVEP</sequence>
<evidence type="ECO:0000256" key="1">
    <source>
        <dbReference type="SAM" id="MobiDB-lite"/>
    </source>
</evidence>
<dbReference type="Proteomes" id="UP001190700">
    <property type="component" value="Unassembled WGS sequence"/>
</dbReference>
<feature type="region of interest" description="Disordered" evidence="1">
    <location>
        <begin position="1"/>
        <end position="50"/>
    </location>
</feature>
<accession>A0AAE0C861</accession>
<gene>
    <name evidence="2" type="ORF">CYMTET_41490</name>
</gene>
<dbReference type="EMBL" id="LGRX02027611">
    <property type="protein sequence ID" value="KAK3249072.1"/>
    <property type="molecule type" value="Genomic_DNA"/>
</dbReference>
<keyword evidence="3" id="KW-1185">Reference proteome</keyword>
<feature type="compositionally biased region" description="Low complexity" evidence="1">
    <location>
        <begin position="9"/>
        <end position="18"/>
    </location>
</feature>
<reference evidence="2 3" key="1">
    <citation type="journal article" date="2015" name="Genome Biol. Evol.">
        <title>Comparative Genomics of a Bacterivorous Green Alga Reveals Evolutionary Causalities and Consequences of Phago-Mixotrophic Mode of Nutrition.</title>
        <authorList>
            <person name="Burns J.A."/>
            <person name="Paasch A."/>
            <person name="Narechania A."/>
            <person name="Kim E."/>
        </authorList>
    </citation>
    <scope>NUCLEOTIDE SEQUENCE [LARGE SCALE GENOMIC DNA]</scope>
    <source>
        <strain evidence="2 3">PLY_AMNH</strain>
    </source>
</reference>
<proteinExistence type="predicted"/>
<organism evidence="2 3">
    <name type="scientific">Cymbomonas tetramitiformis</name>
    <dbReference type="NCBI Taxonomy" id="36881"/>
    <lineage>
        <taxon>Eukaryota</taxon>
        <taxon>Viridiplantae</taxon>
        <taxon>Chlorophyta</taxon>
        <taxon>Pyramimonadophyceae</taxon>
        <taxon>Pyramimonadales</taxon>
        <taxon>Pyramimonadaceae</taxon>
        <taxon>Cymbomonas</taxon>
    </lineage>
</organism>
<evidence type="ECO:0000313" key="2">
    <source>
        <dbReference type="EMBL" id="KAK3249072.1"/>
    </source>
</evidence>
<evidence type="ECO:0000313" key="3">
    <source>
        <dbReference type="Proteomes" id="UP001190700"/>
    </source>
</evidence>
<protein>
    <submittedName>
        <fullName evidence="2">Uncharacterized protein</fullName>
    </submittedName>
</protein>
<dbReference type="AlphaFoldDB" id="A0AAE0C861"/>
<name>A0AAE0C861_9CHLO</name>
<comment type="caution">
    <text evidence="2">The sequence shown here is derived from an EMBL/GenBank/DDBJ whole genome shotgun (WGS) entry which is preliminary data.</text>
</comment>